<organism evidence="2 3">
    <name type="scientific">Arabis nemorensis</name>
    <dbReference type="NCBI Taxonomy" id="586526"/>
    <lineage>
        <taxon>Eukaryota</taxon>
        <taxon>Viridiplantae</taxon>
        <taxon>Streptophyta</taxon>
        <taxon>Embryophyta</taxon>
        <taxon>Tracheophyta</taxon>
        <taxon>Spermatophyta</taxon>
        <taxon>Magnoliopsida</taxon>
        <taxon>eudicotyledons</taxon>
        <taxon>Gunneridae</taxon>
        <taxon>Pentapetalae</taxon>
        <taxon>rosids</taxon>
        <taxon>malvids</taxon>
        <taxon>Brassicales</taxon>
        <taxon>Brassicaceae</taxon>
        <taxon>Arabideae</taxon>
        <taxon>Arabis</taxon>
    </lineage>
</organism>
<feature type="coiled-coil region" evidence="1">
    <location>
        <begin position="8"/>
        <end position="35"/>
    </location>
</feature>
<reference evidence="2" key="1">
    <citation type="submission" date="2019-07" db="EMBL/GenBank/DDBJ databases">
        <authorList>
            <person name="Dittberner H."/>
        </authorList>
    </citation>
    <scope>NUCLEOTIDE SEQUENCE [LARGE SCALE GENOMIC DNA]</scope>
</reference>
<evidence type="ECO:0000256" key="1">
    <source>
        <dbReference type="SAM" id="Coils"/>
    </source>
</evidence>
<dbReference type="EMBL" id="CABITT030000008">
    <property type="protein sequence ID" value="VVB15633.1"/>
    <property type="molecule type" value="Genomic_DNA"/>
</dbReference>
<keyword evidence="3" id="KW-1185">Reference proteome</keyword>
<proteinExistence type="predicted"/>
<accession>A0A565CPI9</accession>
<sequence>MRLEKSIATSAAIRVELAKKKLKKLEEQKRLDEEGAAIAEAVALHVLLGEDCDDSYRNMLNQERGFKPWDYTAKFNQFTGGRNRFFPHQRCSSYAVHSNGPKDGNWSVSYEPFARGWDNNNMGISADMIAAQAVSSLRISENANVDTVVFNGMFRG</sequence>
<evidence type="ECO:0000313" key="3">
    <source>
        <dbReference type="Proteomes" id="UP000489600"/>
    </source>
</evidence>
<dbReference type="Proteomes" id="UP000489600">
    <property type="component" value="Unassembled WGS sequence"/>
</dbReference>
<dbReference type="AlphaFoldDB" id="A0A565CPI9"/>
<comment type="caution">
    <text evidence="2">The sequence shown here is derived from an EMBL/GenBank/DDBJ whole genome shotgun (WGS) entry which is preliminary data.</text>
</comment>
<dbReference type="PANTHER" id="PTHR34212:SF1">
    <property type="entry name" value="OS06G0106900 PROTEIN"/>
    <property type="match status" value="1"/>
</dbReference>
<keyword evidence="1" id="KW-0175">Coiled coil</keyword>
<dbReference type="PANTHER" id="PTHR34212">
    <property type="entry name" value="OS02G0104200 PROTEIN"/>
    <property type="match status" value="1"/>
</dbReference>
<evidence type="ECO:0000313" key="2">
    <source>
        <dbReference type="EMBL" id="VVB15633.1"/>
    </source>
</evidence>
<name>A0A565CPI9_9BRAS</name>
<gene>
    <name evidence="2" type="ORF">ANE_LOCUS26077</name>
</gene>
<dbReference type="OrthoDB" id="1939301at2759"/>
<protein>
    <submittedName>
        <fullName evidence="2">Uncharacterized protein</fullName>
    </submittedName>
</protein>